<dbReference type="SUPFAM" id="SSF101898">
    <property type="entry name" value="NHL repeat"/>
    <property type="match status" value="1"/>
</dbReference>
<organism evidence="1 2">
    <name type="scientific">Sphingomonas echinoides</name>
    <dbReference type="NCBI Taxonomy" id="59803"/>
    <lineage>
        <taxon>Bacteria</taxon>
        <taxon>Pseudomonadati</taxon>
        <taxon>Pseudomonadota</taxon>
        <taxon>Alphaproteobacteria</taxon>
        <taxon>Sphingomonadales</taxon>
        <taxon>Sphingomonadaceae</taxon>
        <taxon>Sphingomonas</taxon>
    </lineage>
</organism>
<keyword evidence="2" id="KW-1185">Reference proteome</keyword>
<evidence type="ECO:0000313" key="2">
    <source>
        <dbReference type="Proteomes" id="UP001279660"/>
    </source>
</evidence>
<comment type="caution">
    <text evidence="1">The sequence shown here is derived from an EMBL/GenBank/DDBJ whole genome shotgun (WGS) entry which is preliminary data.</text>
</comment>
<dbReference type="PANTHER" id="PTHR35580:SF1">
    <property type="entry name" value="PHYTASE-LIKE DOMAIN-CONTAINING PROTEIN"/>
    <property type="match status" value="1"/>
</dbReference>
<accession>A0ABU4PT26</accession>
<dbReference type="EMBL" id="JAWXXV010000001">
    <property type="protein sequence ID" value="MDX5985994.1"/>
    <property type="molecule type" value="Genomic_DNA"/>
</dbReference>
<dbReference type="Proteomes" id="UP001279660">
    <property type="component" value="Unassembled WGS sequence"/>
</dbReference>
<dbReference type="RefSeq" id="WP_040601685.1">
    <property type="nucleotide sequence ID" value="NZ_JAWXXV010000001.1"/>
</dbReference>
<protein>
    <recommendedName>
        <fullName evidence="3">Regulatory protein FlaEY</fullName>
    </recommendedName>
</protein>
<gene>
    <name evidence="1" type="ORF">SIL82_17190</name>
</gene>
<evidence type="ECO:0000313" key="1">
    <source>
        <dbReference type="EMBL" id="MDX5985994.1"/>
    </source>
</evidence>
<name>A0ABU4PT26_9SPHN</name>
<sequence>MSADLSGSLIGLSLMTGSNSFADFSASNSSAPAIETKAVRVAKAQFTTAPTTPPWKETPTTLPVSAQVSAIKAMTTIIDKPATGPAALPSDVQTSFTTYKALDRLRLLAETATATTSNAAQRATLQTTFAKGLTDLQGFLAHAPNGILDLSLAQPARSATTVGIPSPDAYTVKGPEVVASRSDPLPGMTGQEQLKITLSKPGASDTLTVDLSQGPQPPTLDSVSDALNAAISALPRLNPDGSLQLDDKGMQQPKWLAHFTPERGTDKWGLTLNAPNGTDRVTIDQINAKPALLVATGESGPVALAPGQTAVAGQQTATTPTATQIFRFADPAGAMVQKSVATLSALDRVATEQAKIAGKTTSSTTTFKTDYNGKAVATTTKNTAVQANTDAAAMATDAQGNTYVVGTTRGDLGSERSNGSDTLFLTKLDGAGKVVWERGLGAAGASTGAAVSVAANGDVVVAGTVTGSLDGVTHDGDMFVARYSTLGDEAFTTVVPGTGNDVAKALAIGNDGSVFVGGKSATGGGDAFVARLDSTGHVADRRAIDSGGSESVTALAIGSDGNVLALVNNNGTAQLRKLDASALSNDLATLDLGTADARALAVGSDGTIAVGGSASAALSGTQVNGTSGGRDGFVARIDGALSGAAVTYVGSAQDDQVDSVAFLDGAIYAGGRTSGTIGAARSGTVDGFVSRIDGATGAIASTTQFGQSGQTTQPVRLAVAATGDNSLGAIGFGTGTINPEVSAKLVTQTALRVGDSFSISIDGGTAKKITITADDTMQTLSDRIGKLTGTKGSTSTPRISGMKSLRIDAAAGHSIELIPGTGDRDALSKLGIAPQRIETPLPVAANAPTVRPGGAYGLDLSTSLTLATPEDAKAALGKIKSALSMTQTAYRSLYWDDTKASIVNNTKKAGGGTVSAYQQAQLAGYQSALARLSSSTSDTSNSGSLVSLFGG</sequence>
<dbReference type="InterPro" id="IPR052918">
    <property type="entry name" value="Motility_Chemotaxis_Reg"/>
</dbReference>
<evidence type="ECO:0008006" key="3">
    <source>
        <dbReference type="Google" id="ProtNLM"/>
    </source>
</evidence>
<proteinExistence type="predicted"/>
<dbReference type="PANTHER" id="PTHR35580">
    <property type="entry name" value="CELL SURFACE GLYCOPROTEIN (S-LAYER PROTEIN)-LIKE PROTEIN"/>
    <property type="match status" value="1"/>
</dbReference>
<reference evidence="1 2" key="1">
    <citation type="submission" date="2023-11" db="EMBL/GenBank/DDBJ databases">
        <title>MicrobeMod: A computational toolkit for identifying prokaryotic methylation and restriction-modification with nanopore sequencing.</title>
        <authorList>
            <person name="Crits-Christoph A."/>
            <person name="Kang S.C."/>
            <person name="Lee H."/>
            <person name="Ostrov N."/>
        </authorList>
    </citation>
    <scope>NUCLEOTIDE SEQUENCE [LARGE SCALE GENOMIC DNA]</scope>
    <source>
        <strain evidence="1 2">ATCC 14820</strain>
    </source>
</reference>